<dbReference type="Proteomes" id="UP000317494">
    <property type="component" value="Unassembled WGS sequence"/>
</dbReference>
<evidence type="ECO:0000313" key="1">
    <source>
        <dbReference type="EMBL" id="TPX30857.1"/>
    </source>
</evidence>
<evidence type="ECO:0000313" key="2">
    <source>
        <dbReference type="EMBL" id="TPX46934.1"/>
    </source>
</evidence>
<organism evidence="2 4">
    <name type="scientific">Synchytrium endobioticum</name>
    <dbReference type="NCBI Taxonomy" id="286115"/>
    <lineage>
        <taxon>Eukaryota</taxon>
        <taxon>Fungi</taxon>
        <taxon>Fungi incertae sedis</taxon>
        <taxon>Chytridiomycota</taxon>
        <taxon>Chytridiomycota incertae sedis</taxon>
        <taxon>Chytridiomycetes</taxon>
        <taxon>Synchytriales</taxon>
        <taxon>Synchytriaceae</taxon>
        <taxon>Synchytrium</taxon>
    </lineage>
</organism>
<dbReference type="EMBL" id="QEAN01000648">
    <property type="protein sequence ID" value="TPX30857.1"/>
    <property type="molecule type" value="Genomic_DNA"/>
</dbReference>
<accession>A0A507D642</accession>
<comment type="caution">
    <text evidence="2">The sequence shown here is derived from an EMBL/GenBank/DDBJ whole genome shotgun (WGS) entry which is preliminary data.</text>
</comment>
<dbReference type="VEuPathDB" id="FungiDB:SeMB42_g07852"/>
<sequence>MTSNQTNYIYIYNDDNCEILLVLGASIAQDDDQDVYPDRYKMTIIGARVQLLLDKLGEYFDAERETLYRMLDNTPGEAALRGIILESSTHSLMPTKDVNLRPDWLRLPNVTTTGITTRDTEAANTGTSTPQICCSLRWQWTTQ</sequence>
<protein>
    <submittedName>
        <fullName evidence="2">Uncharacterized protein</fullName>
    </submittedName>
</protein>
<evidence type="ECO:0000313" key="4">
    <source>
        <dbReference type="Proteomes" id="UP000320475"/>
    </source>
</evidence>
<evidence type="ECO:0000313" key="3">
    <source>
        <dbReference type="Proteomes" id="UP000317494"/>
    </source>
</evidence>
<name>A0A507D642_9FUNG</name>
<proteinExistence type="predicted"/>
<dbReference type="EMBL" id="QEAM01000090">
    <property type="protein sequence ID" value="TPX46934.1"/>
    <property type="molecule type" value="Genomic_DNA"/>
</dbReference>
<keyword evidence="3" id="KW-1185">Reference proteome</keyword>
<dbReference type="Proteomes" id="UP000320475">
    <property type="component" value="Unassembled WGS sequence"/>
</dbReference>
<dbReference type="AlphaFoldDB" id="A0A507D642"/>
<reference evidence="3 4" key="1">
    <citation type="journal article" date="2019" name="Sci. Rep.">
        <title>Comparative genomics of chytrid fungi reveal insights into the obligate biotrophic and pathogenic lifestyle of Synchytrium endobioticum.</title>
        <authorList>
            <person name="van de Vossenberg B.T.L.H."/>
            <person name="Warris S."/>
            <person name="Nguyen H.D.T."/>
            <person name="van Gent-Pelzer M.P.E."/>
            <person name="Joly D.L."/>
            <person name="van de Geest H.C."/>
            <person name="Bonants P.J.M."/>
            <person name="Smith D.S."/>
            <person name="Levesque C.A."/>
            <person name="van der Lee T.A.J."/>
        </authorList>
    </citation>
    <scope>NUCLEOTIDE SEQUENCE [LARGE SCALE GENOMIC DNA]</scope>
    <source>
        <strain evidence="2 4">LEV6574</strain>
        <strain evidence="1 3">MB42</strain>
    </source>
</reference>
<gene>
    <name evidence="2" type="ORF">SeLEV6574_g02956</name>
    <name evidence="1" type="ORF">SeMB42_g07852</name>
</gene>